<dbReference type="Proteomes" id="UP000594262">
    <property type="component" value="Unplaced"/>
</dbReference>
<dbReference type="AlphaFoldDB" id="A0A7M5X420"/>
<dbReference type="InterPro" id="IPR054708">
    <property type="entry name" value="MTPAP-like_central"/>
</dbReference>
<evidence type="ECO:0000313" key="12">
    <source>
        <dbReference type="EnsemblMetazoa" id="CLYHEMP016873.1"/>
    </source>
</evidence>
<keyword evidence="5" id="KW-0808">Transferase</keyword>
<evidence type="ECO:0000256" key="5">
    <source>
        <dbReference type="ARBA" id="ARBA00022679"/>
    </source>
</evidence>
<dbReference type="Gene3D" id="3.30.460.10">
    <property type="entry name" value="Beta Polymerase, domain 2"/>
    <property type="match status" value="1"/>
</dbReference>
<evidence type="ECO:0000259" key="11">
    <source>
        <dbReference type="Pfam" id="PF22600"/>
    </source>
</evidence>
<proteinExistence type="inferred from homology"/>
<dbReference type="GO" id="GO:0031123">
    <property type="term" value="P:RNA 3'-end processing"/>
    <property type="evidence" value="ECO:0007669"/>
    <property type="project" value="TreeGrafter"/>
</dbReference>
<dbReference type="GeneID" id="136819136"/>
<feature type="domain" description="Poly(A) RNA polymerase mitochondrial-like central palm" evidence="11">
    <location>
        <begin position="176"/>
        <end position="314"/>
    </location>
</feature>
<evidence type="ECO:0000256" key="7">
    <source>
        <dbReference type="ARBA" id="ARBA00022842"/>
    </source>
</evidence>
<evidence type="ECO:0000256" key="1">
    <source>
        <dbReference type="ARBA" id="ARBA00001936"/>
    </source>
</evidence>
<evidence type="ECO:0000256" key="4">
    <source>
        <dbReference type="ARBA" id="ARBA00022490"/>
    </source>
</evidence>
<evidence type="ECO:0000256" key="2">
    <source>
        <dbReference type="ARBA" id="ARBA00001946"/>
    </source>
</evidence>
<dbReference type="GO" id="GO:0046872">
    <property type="term" value="F:metal ion binding"/>
    <property type="evidence" value="ECO:0007669"/>
    <property type="project" value="UniProtKB-KW"/>
</dbReference>
<feature type="compositionally biased region" description="Basic and acidic residues" evidence="9">
    <location>
        <begin position="128"/>
        <end position="140"/>
    </location>
</feature>
<protein>
    <submittedName>
        <fullName evidence="12">Uncharacterized protein</fullName>
    </submittedName>
</protein>
<dbReference type="RefSeq" id="XP_066931411.1">
    <property type="nucleotide sequence ID" value="XM_067075310.1"/>
</dbReference>
<feature type="domain" description="PAP-associated" evidence="10">
    <location>
        <begin position="403"/>
        <end position="457"/>
    </location>
</feature>
<dbReference type="GO" id="GO:1990817">
    <property type="term" value="F:poly(A) RNA polymerase activity"/>
    <property type="evidence" value="ECO:0007669"/>
    <property type="project" value="TreeGrafter"/>
</dbReference>
<dbReference type="Gene3D" id="1.10.1410.10">
    <property type="match status" value="1"/>
</dbReference>
<keyword evidence="13" id="KW-1185">Reference proteome</keyword>
<comment type="cofactor">
    <cofactor evidence="2">
        <name>Mg(2+)</name>
        <dbReference type="ChEBI" id="CHEBI:18420"/>
    </cofactor>
</comment>
<dbReference type="InterPro" id="IPR043519">
    <property type="entry name" value="NT_sf"/>
</dbReference>
<reference evidence="12" key="1">
    <citation type="submission" date="2021-01" db="UniProtKB">
        <authorList>
            <consortium name="EnsemblMetazoa"/>
        </authorList>
    </citation>
    <scope>IDENTIFICATION</scope>
</reference>
<comment type="similarity">
    <text evidence="8">Belongs to the DNA polymerase type-B-like family. GLD2 subfamily.</text>
</comment>
<dbReference type="GO" id="GO:0005737">
    <property type="term" value="C:cytoplasm"/>
    <property type="evidence" value="ECO:0007669"/>
    <property type="project" value="UniProtKB-SubCell"/>
</dbReference>
<evidence type="ECO:0000256" key="9">
    <source>
        <dbReference type="SAM" id="MobiDB-lite"/>
    </source>
</evidence>
<feature type="compositionally biased region" description="Polar residues" evidence="9">
    <location>
        <begin position="94"/>
        <end position="108"/>
    </location>
</feature>
<evidence type="ECO:0000313" key="13">
    <source>
        <dbReference type="Proteomes" id="UP000594262"/>
    </source>
</evidence>
<dbReference type="PANTHER" id="PTHR12271:SF40">
    <property type="entry name" value="POLY(A) RNA POLYMERASE GLD2"/>
    <property type="match status" value="1"/>
</dbReference>
<evidence type="ECO:0000259" key="10">
    <source>
        <dbReference type="Pfam" id="PF03828"/>
    </source>
</evidence>
<dbReference type="CDD" id="cd05402">
    <property type="entry name" value="NT_PAP_TUTase"/>
    <property type="match status" value="1"/>
</dbReference>
<dbReference type="SUPFAM" id="SSF81301">
    <property type="entry name" value="Nucleotidyltransferase"/>
    <property type="match status" value="1"/>
</dbReference>
<dbReference type="PANTHER" id="PTHR12271">
    <property type="entry name" value="POLY A POLYMERASE CID PAP -RELATED"/>
    <property type="match status" value="1"/>
</dbReference>
<keyword evidence="7" id="KW-0460">Magnesium</keyword>
<accession>A0A7M5X420</accession>
<name>A0A7M5X420_9CNID</name>
<comment type="subcellular location">
    <subcellularLocation>
        <location evidence="3">Cytoplasm</location>
    </subcellularLocation>
</comment>
<organism evidence="12 13">
    <name type="scientific">Clytia hemisphaerica</name>
    <dbReference type="NCBI Taxonomy" id="252671"/>
    <lineage>
        <taxon>Eukaryota</taxon>
        <taxon>Metazoa</taxon>
        <taxon>Cnidaria</taxon>
        <taxon>Hydrozoa</taxon>
        <taxon>Hydroidolina</taxon>
        <taxon>Leptothecata</taxon>
        <taxon>Obeliida</taxon>
        <taxon>Clytiidae</taxon>
        <taxon>Clytia</taxon>
    </lineage>
</organism>
<comment type="cofactor">
    <cofactor evidence="1">
        <name>Mn(2+)</name>
        <dbReference type="ChEBI" id="CHEBI:29035"/>
    </cofactor>
</comment>
<evidence type="ECO:0000256" key="3">
    <source>
        <dbReference type="ARBA" id="ARBA00004496"/>
    </source>
</evidence>
<sequence>MSYHSRRFFGNETVEEKTRKYTRPHPVVTSHLRRSLQPQVQTTSWTPIVNRGFVSTFPNPAYGSPIMSGSPLMSHSALTPLMGNLVTQMRSNSLPDINFQNNSPVQQRSHGKSPLPPPQSGRSRNNKRRIDNPFEHENNTGKKKKSAETTNNDLFEISTTPDHANLKKETLQHTQLTREILDYARQNSQSDDLLRKKLQLRSALLSVFRRKYPEASLHLVGSSCNGFAGKNSDADFCVMLTQHRSIDQKYEACSILSQLRSALRYLNPIKKIILIRAKVPILKFVDQISGVECDVNVNNAIGIRNTHLLRSYSKFDNRLVPLVLIIKYWAKKRNINDAACGTLSSYSLVLMVIHFLQCGCTPPVLISLQKEHPNHFNSEQNIDDLPMYEPAEFVSNRSRNTKDLGELLCGFFDYYAYKFKWDYHAASVRLGRVIPKSVNAEWKNKFICVEEPFDLTNTARAVYDYGNFTRIKEEFRKASQQMKKDPRMSSIVPF</sequence>
<dbReference type="EnsemblMetazoa" id="CLYHEMT016873.1">
    <property type="protein sequence ID" value="CLYHEMP016873.1"/>
    <property type="gene ID" value="CLYHEMG016873"/>
</dbReference>
<evidence type="ECO:0000256" key="8">
    <source>
        <dbReference type="ARBA" id="ARBA00038491"/>
    </source>
</evidence>
<dbReference type="Pfam" id="PF22600">
    <property type="entry name" value="MTPAP-like_central"/>
    <property type="match status" value="1"/>
</dbReference>
<dbReference type="InterPro" id="IPR002058">
    <property type="entry name" value="PAP_assoc"/>
</dbReference>
<evidence type="ECO:0000256" key="6">
    <source>
        <dbReference type="ARBA" id="ARBA00022723"/>
    </source>
</evidence>
<feature type="region of interest" description="Disordered" evidence="9">
    <location>
        <begin position="94"/>
        <end position="151"/>
    </location>
</feature>
<dbReference type="Pfam" id="PF03828">
    <property type="entry name" value="PAP_assoc"/>
    <property type="match status" value="1"/>
</dbReference>
<keyword evidence="4" id="KW-0963">Cytoplasm</keyword>
<dbReference type="SUPFAM" id="SSF81631">
    <property type="entry name" value="PAP/OAS1 substrate-binding domain"/>
    <property type="match status" value="1"/>
</dbReference>
<dbReference type="OrthoDB" id="2274644at2759"/>
<keyword evidence="6" id="KW-0479">Metal-binding</keyword>